<reference evidence="2" key="2">
    <citation type="submission" date="2020-09" db="EMBL/GenBank/DDBJ databases">
        <authorList>
            <person name="Sun Q."/>
            <person name="Sedlacek I."/>
        </authorList>
    </citation>
    <scope>NUCLEOTIDE SEQUENCE</scope>
    <source>
        <strain evidence="2">CCM 7905</strain>
    </source>
</reference>
<keyword evidence="3" id="KW-1185">Reference proteome</keyword>
<dbReference type="InterPro" id="IPR029058">
    <property type="entry name" value="AB_hydrolase_fold"/>
</dbReference>
<organism evidence="2 3">
    <name type="scientific">Rhodococcoides trifolii</name>
    <dbReference type="NCBI Taxonomy" id="908250"/>
    <lineage>
        <taxon>Bacteria</taxon>
        <taxon>Bacillati</taxon>
        <taxon>Actinomycetota</taxon>
        <taxon>Actinomycetes</taxon>
        <taxon>Mycobacteriales</taxon>
        <taxon>Nocardiaceae</taxon>
        <taxon>Rhodococcoides</taxon>
    </lineage>
</organism>
<dbReference type="InterPro" id="IPR000073">
    <property type="entry name" value="AB_hydrolase_1"/>
</dbReference>
<dbReference type="PANTHER" id="PTHR37017:SF13">
    <property type="entry name" value="AB HYDROLASE-1 DOMAIN-CONTAINING PROTEIN"/>
    <property type="match status" value="1"/>
</dbReference>
<dbReference type="EMBL" id="BMCU01000006">
    <property type="protein sequence ID" value="GGG25917.1"/>
    <property type="molecule type" value="Genomic_DNA"/>
</dbReference>
<protein>
    <submittedName>
        <fullName evidence="2">Esterase</fullName>
    </submittedName>
</protein>
<feature type="domain" description="AB hydrolase-1" evidence="1">
    <location>
        <begin position="3"/>
        <end position="229"/>
    </location>
</feature>
<dbReference type="SUPFAM" id="SSF53474">
    <property type="entry name" value="alpha/beta-Hydrolases"/>
    <property type="match status" value="1"/>
</dbReference>
<dbReference type="AlphaFoldDB" id="A0A917LIA5"/>
<dbReference type="PANTHER" id="PTHR37017">
    <property type="entry name" value="AB HYDROLASE-1 DOMAIN-CONTAINING PROTEIN-RELATED"/>
    <property type="match status" value="1"/>
</dbReference>
<evidence type="ECO:0000313" key="3">
    <source>
        <dbReference type="Proteomes" id="UP000654257"/>
    </source>
</evidence>
<dbReference type="Proteomes" id="UP000654257">
    <property type="component" value="Unassembled WGS sequence"/>
</dbReference>
<accession>A0A917LIA5</accession>
<dbReference type="RefSeq" id="WP_188547170.1">
    <property type="nucleotide sequence ID" value="NZ_BMCU01000006.1"/>
</dbReference>
<gene>
    <name evidence="2" type="ORF">GCM10007304_44700</name>
</gene>
<dbReference type="GO" id="GO:0003824">
    <property type="term" value="F:catalytic activity"/>
    <property type="evidence" value="ECO:0007669"/>
    <property type="project" value="UniProtKB-ARBA"/>
</dbReference>
<evidence type="ECO:0000259" key="1">
    <source>
        <dbReference type="Pfam" id="PF12697"/>
    </source>
</evidence>
<evidence type="ECO:0000313" key="2">
    <source>
        <dbReference type="EMBL" id="GGG25917.1"/>
    </source>
</evidence>
<dbReference type="InterPro" id="IPR052897">
    <property type="entry name" value="Sec-Metab_Biosynth_Hydrolase"/>
</dbReference>
<dbReference type="Pfam" id="PF12697">
    <property type="entry name" value="Abhydrolase_6"/>
    <property type="match status" value="1"/>
</dbReference>
<reference evidence="2" key="1">
    <citation type="journal article" date="2014" name="Int. J. Syst. Evol. Microbiol.">
        <title>Complete genome sequence of Corynebacterium casei LMG S-19264T (=DSM 44701T), isolated from a smear-ripened cheese.</title>
        <authorList>
            <consortium name="US DOE Joint Genome Institute (JGI-PGF)"/>
            <person name="Walter F."/>
            <person name="Albersmeier A."/>
            <person name="Kalinowski J."/>
            <person name="Ruckert C."/>
        </authorList>
    </citation>
    <scope>NUCLEOTIDE SEQUENCE</scope>
    <source>
        <strain evidence="2">CCM 7905</strain>
    </source>
</reference>
<sequence length="234" mass="24686">MSFVLVHGAGMGASCWDRLVPLLNAPAVAVDLPGRGTRADTDLRTVTLDDCAAAIVADVEAADLTDIVLVAHSFGGVSVPRVMAILQDRVKHVVFLSAVVPPDGTKVIDQIDPGVRDLVEASIVDGLYGQSAEGARAMLCNDMDAEQSSWTIDQVIDDSGALLTETVDLSGLQTKVPRTYVRLTNDVCYPPQLQENSAAIVCTQSVPGDVVFMDSGHMAMVTIPDQVAALLNSL</sequence>
<proteinExistence type="predicted"/>
<comment type="caution">
    <text evidence="2">The sequence shown here is derived from an EMBL/GenBank/DDBJ whole genome shotgun (WGS) entry which is preliminary data.</text>
</comment>
<name>A0A917LIA5_9NOCA</name>
<dbReference type="Gene3D" id="3.40.50.1820">
    <property type="entry name" value="alpha/beta hydrolase"/>
    <property type="match status" value="1"/>
</dbReference>